<dbReference type="EMBL" id="LUAY01001202">
    <property type="protein sequence ID" value="KYB46081.1"/>
    <property type="molecule type" value="Genomic_DNA"/>
</dbReference>
<keyword evidence="1" id="KW-0732">Signal</keyword>
<name>A0A656Z765_BRUAN</name>
<proteinExistence type="predicted"/>
<protein>
    <recommendedName>
        <fullName evidence="3">Outer membrane lipoprotein carrier protein LolA</fullName>
    </recommendedName>
</protein>
<comment type="caution">
    <text evidence="2">The sequence shown here is derived from an EMBL/GenBank/DDBJ whole genome shotgun (WGS) entry which is preliminary data.</text>
</comment>
<accession>A0A656Z765</accession>
<dbReference type="SUPFAM" id="SSF89392">
    <property type="entry name" value="Prokaryotic lipoproteins and lipoprotein localization factors"/>
    <property type="match status" value="1"/>
</dbReference>
<dbReference type="AlphaFoldDB" id="A0A656Z765"/>
<dbReference type="Pfam" id="PF03548">
    <property type="entry name" value="LolA"/>
    <property type="match status" value="1"/>
</dbReference>
<evidence type="ECO:0000313" key="2">
    <source>
        <dbReference type="EMBL" id="KYB46081.1"/>
    </source>
</evidence>
<organism evidence="2">
    <name type="scientific">Brucella anthropi</name>
    <name type="common">Ochrobactrum anthropi</name>
    <dbReference type="NCBI Taxonomy" id="529"/>
    <lineage>
        <taxon>Bacteria</taxon>
        <taxon>Pseudomonadati</taxon>
        <taxon>Pseudomonadota</taxon>
        <taxon>Alphaproteobacteria</taxon>
        <taxon>Hyphomicrobiales</taxon>
        <taxon>Brucellaceae</taxon>
        <taxon>Brucella/Ochrobactrum group</taxon>
        <taxon>Brucella</taxon>
    </lineage>
</organism>
<gene>
    <name evidence="2" type="ORF">AB664_26795</name>
</gene>
<dbReference type="InterPro" id="IPR029046">
    <property type="entry name" value="LolA/LolB/LppX"/>
</dbReference>
<evidence type="ECO:0000256" key="1">
    <source>
        <dbReference type="ARBA" id="ARBA00022729"/>
    </source>
</evidence>
<reference evidence="2" key="1">
    <citation type="submission" date="2016-02" db="EMBL/GenBank/DDBJ databases">
        <title>Genomic sequences of Ochrobactrum anthropi.</title>
        <authorList>
            <person name="Chudasama K.S."/>
            <person name="Thaker V.S."/>
        </authorList>
    </citation>
    <scope>NUCLEOTIDE SEQUENCE [LARGE SCALE GENOMIC DNA]</scope>
    <source>
        <strain evidence="2">SUBG007</strain>
    </source>
</reference>
<evidence type="ECO:0008006" key="3">
    <source>
        <dbReference type="Google" id="ProtNLM"/>
    </source>
</evidence>
<sequence>MFGSSKITLMFEPKTYELKQWTITDAQGLDTTVMIFNLRTGVRFTDDMFKIDYQRIAMKRKGQ</sequence>
<dbReference type="PANTHER" id="PTHR35869:SF1">
    <property type="entry name" value="OUTER-MEMBRANE LIPOPROTEIN CARRIER PROTEIN"/>
    <property type="match status" value="1"/>
</dbReference>
<dbReference type="PANTHER" id="PTHR35869">
    <property type="entry name" value="OUTER-MEMBRANE LIPOPROTEIN CARRIER PROTEIN"/>
    <property type="match status" value="1"/>
</dbReference>
<dbReference type="InterPro" id="IPR004564">
    <property type="entry name" value="OM_lipoprot_carrier_LolA-like"/>
</dbReference>